<dbReference type="Proteomes" id="UP000037288">
    <property type="component" value="Unassembled WGS sequence"/>
</dbReference>
<accession>A0A0K9XJN6</accession>
<dbReference type="InterPro" id="IPR036388">
    <property type="entry name" value="WH-like_DNA-bd_sf"/>
</dbReference>
<comment type="similarity">
    <text evidence="1">Belongs to the LysR transcriptional regulatory family.</text>
</comment>
<feature type="domain" description="HTH lysR-type" evidence="5">
    <location>
        <begin position="1"/>
        <end position="58"/>
    </location>
</feature>
<dbReference type="STRING" id="1678637.AC230_02660"/>
<dbReference type="GO" id="GO:0003700">
    <property type="term" value="F:DNA-binding transcription factor activity"/>
    <property type="evidence" value="ECO:0007669"/>
    <property type="project" value="InterPro"/>
</dbReference>
<keyword evidence="3" id="KW-0238">DNA-binding</keyword>
<evidence type="ECO:0000313" key="7">
    <source>
        <dbReference type="Proteomes" id="UP000037288"/>
    </source>
</evidence>
<keyword evidence="4" id="KW-0804">Transcription</keyword>
<comment type="caution">
    <text evidence="6">The sequence shown here is derived from an EMBL/GenBank/DDBJ whole genome shotgun (WGS) entry which is preliminary data.</text>
</comment>
<gene>
    <name evidence="6" type="ORF">AC230_02660</name>
</gene>
<dbReference type="PANTHER" id="PTHR30346">
    <property type="entry name" value="TRANSCRIPTIONAL DUAL REGULATOR HCAR-RELATED"/>
    <property type="match status" value="1"/>
</dbReference>
<dbReference type="Pfam" id="PF03466">
    <property type="entry name" value="LysR_substrate"/>
    <property type="match status" value="1"/>
</dbReference>
<dbReference type="InterPro" id="IPR005119">
    <property type="entry name" value="LysR_subst-bd"/>
</dbReference>
<dbReference type="PATRIC" id="fig|1678637.3.peg.579"/>
<dbReference type="CDD" id="cd08436">
    <property type="entry name" value="PBP2_LTTR_like_3"/>
    <property type="match status" value="1"/>
</dbReference>
<evidence type="ECO:0000256" key="4">
    <source>
        <dbReference type="ARBA" id="ARBA00023163"/>
    </source>
</evidence>
<dbReference type="GO" id="GO:0032993">
    <property type="term" value="C:protein-DNA complex"/>
    <property type="evidence" value="ECO:0007669"/>
    <property type="project" value="TreeGrafter"/>
</dbReference>
<protein>
    <submittedName>
        <fullName evidence="6">LysR family transcriptional regulator</fullName>
    </submittedName>
</protein>
<evidence type="ECO:0000256" key="3">
    <source>
        <dbReference type="ARBA" id="ARBA00023125"/>
    </source>
</evidence>
<dbReference type="InterPro" id="IPR000847">
    <property type="entry name" value="LysR_HTH_N"/>
</dbReference>
<evidence type="ECO:0000256" key="1">
    <source>
        <dbReference type="ARBA" id="ARBA00009437"/>
    </source>
</evidence>
<dbReference type="SUPFAM" id="SSF53850">
    <property type="entry name" value="Periplasmic binding protein-like II"/>
    <property type="match status" value="1"/>
</dbReference>
<dbReference type="GO" id="GO:0003677">
    <property type="term" value="F:DNA binding"/>
    <property type="evidence" value="ECO:0007669"/>
    <property type="project" value="UniProtKB-KW"/>
</dbReference>
<proteinExistence type="inferred from homology"/>
<keyword evidence="2" id="KW-0805">Transcription regulation</keyword>
<dbReference type="EMBL" id="LFXA01000002">
    <property type="protein sequence ID" value="KNB53565.1"/>
    <property type="molecule type" value="Genomic_DNA"/>
</dbReference>
<dbReference type="InterPro" id="IPR036390">
    <property type="entry name" value="WH_DNA-bd_sf"/>
</dbReference>
<organism evidence="6 7">
    <name type="scientific">Streptomyces caatingaensis</name>
    <dbReference type="NCBI Taxonomy" id="1678637"/>
    <lineage>
        <taxon>Bacteria</taxon>
        <taxon>Bacillati</taxon>
        <taxon>Actinomycetota</taxon>
        <taxon>Actinomycetes</taxon>
        <taxon>Kitasatosporales</taxon>
        <taxon>Streptomycetaceae</taxon>
        <taxon>Streptomyces</taxon>
    </lineage>
</organism>
<dbReference type="SUPFAM" id="SSF46785">
    <property type="entry name" value="Winged helix' DNA-binding domain"/>
    <property type="match status" value="1"/>
</dbReference>
<dbReference type="Pfam" id="PF00126">
    <property type="entry name" value="HTH_1"/>
    <property type="match status" value="1"/>
</dbReference>
<dbReference type="AlphaFoldDB" id="A0A0K9XJN6"/>
<dbReference type="PANTHER" id="PTHR30346:SF28">
    <property type="entry name" value="HTH-TYPE TRANSCRIPTIONAL REGULATOR CYNR"/>
    <property type="match status" value="1"/>
</dbReference>
<dbReference type="RefSeq" id="WP_049714282.1">
    <property type="nucleotide sequence ID" value="NZ_LFXA01000002.1"/>
</dbReference>
<dbReference type="FunFam" id="1.10.10.10:FF:000001">
    <property type="entry name" value="LysR family transcriptional regulator"/>
    <property type="match status" value="1"/>
</dbReference>
<reference evidence="7" key="1">
    <citation type="submission" date="2015-07" db="EMBL/GenBank/DDBJ databases">
        <title>Draft genome sequence of Streptomyces sp. CMAA 1322, a bacterium isolated from Caatinga biome, from dry forest semiarid of Brazil.</title>
        <authorList>
            <person name="Santos S.N."/>
            <person name="Gacesa R."/>
            <person name="Taketani R.G."/>
            <person name="Long P.F."/>
            <person name="Melo I.S."/>
        </authorList>
    </citation>
    <scope>NUCLEOTIDE SEQUENCE [LARGE SCALE GENOMIC DNA]</scope>
    <source>
        <strain evidence="7">CMAA 1322</strain>
    </source>
</reference>
<evidence type="ECO:0000259" key="5">
    <source>
        <dbReference type="PROSITE" id="PS50931"/>
    </source>
</evidence>
<dbReference type="PRINTS" id="PR00039">
    <property type="entry name" value="HTHLYSR"/>
</dbReference>
<dbReference type="OrthoDB" id="3181812at2"/>
<dbReference type="Gene3D" id="1.10.10.10">
    <property type="entry name" value="Winged helix-like DNA-binding domain superfamily/Winged helix DNA-binding domain"/>
    <property type="match status" value="1"/>
</dbReference>
<keyword evidence="7" id="KW-1185">Reference proteome</keyword>
<sequence>MEIRQLEYFVAVAEERSFTRAAAKLHVAQPGVSTQIRQLERELKQKLLDRTGRTVLLTEVGAAVLPYARAALAAVAGVRQAVDEHTGLLRGRVSVGMVTSSASAYDLPRLLADFHREHPAIEITLSESTSDHLLSALREGRFDAVAISPSTTVPPGVETLTVADEPLVAAVSPDHPLAGRDRLRLADLRDEPLIIFHQSVGARATVEDACAEAGFPPRIAFEASDPNLLAELAAKGLGVAILPAPFAAIRPTTLRGIPLTDPPMRGSIAFAWRENGSANPAANALIRHLQRAMRGGDE</sequence>
<evidence type="ECO:0000256" key="2">
    <source>
        <dbReference type="ARBA" id="ARBA00023015"/>
    </source>
</evidence>
<name>A0A0K9XJN6_9ACTN</name>
<evidence type="ECO:0000313" key="6">
    <source>
        <dbReference type="EMBL" id="KNB53565.1"/>
    </source>
</evidence>
<dbReference type="PROSITE" id="PS50931">
    <property type="entry name" value="HTH_LYSR"/>
    <property type="match status" value="1"/>
</dbReference>
<dbReference type="Gene3D" id="3.40.190.290">
    <property type="match status" value="1"/>
</dbReference>